<feature type="repeat" description="TPR" evidence="3">
    <location>
        <begin position="68"/>
        <end position="101"/>
    </location>
</feature>
<comment type="caution">
    <text evidence="5">The sequence shown here is derived from an EMBL/GenBank/DDBJ whole genome shotgun (WGS) entry which is preliminary data.</text>
</comment>
<gene>
    <name evidence="5" type="ORF">HKBW3S42_02493</name>
</gene>
<dbReference type="AlphaFoldDB" id="A0A6V8PPR6"/>
<evidence type="ECO:0000256" key="1">
    <source>
        <dbReference type="ARBA" id="ARBA00022737"/>
    </source>
</evidence>
<evidence type="ECO:0000256" key="3">
    <source>
        <dbReference type="PROSITE-ProRule" id="PRU00339"/>
    </source>
</evidence>
<keyword evidence="2 3" id="KW-0802">TPR repeat</keyword>
<evidence type="ECO:0000256" key="2">
    <source>
        <dbReference type="ARBA" id="ARBA00022803"/>
    </source>
</evidence>
<evidence type="ECO:0000313" key="5">
    <source>
        <dbReference type="EMBL" id="GFP34153.1"/>
    </source>
</evidence>
<dbReference type="EMBL" id="BLSA01000987">
    <property type="protein sequence ID" value="GFP34153.1"/>
    <property type="molecule type" value="Genomic_DNA"/>
</dbReference>
<dbReference type="PANTHER" id="PTHR44858">
    <property type="entry name" value="TETRATRICOPEPTIDE REPEAT PROTEIN 6"/>
    <property type="match status" value="1"/>
</dbReference>
<accession>A0A6V8PPR6</accession>
<organism evidence="5 6">
    <name type="scientific">Candidatus Hakubella thermalkaliphila</name>
    <dbReference type="NCBI Taxonomy" id="2754717"/>
    <lineage>
        <taxon>Bacteria</taxon>
        <taxon>Bacillati</taxon>
        <taxon>Actinomycetota</taxon>
        <taxon>Actinomycetota incertae sedis</taxon>
        <taxon>Candidatus Hakubellales</taxon>
        <taxon>Candidatus Hakubellaceae</taxon>
        <taxon>Candidatus Hakubella</taxon>
    </lineage>
</organism>
<dbReference type="GO" id="GO:0046813">
    <property type="term" value="P:receptor-mediated virion attachment to host cell"/>
    <property type="evidence" value="ECO:0007669"/>
    <property type="project" value="TreeGrafter"/>
</dbReference>
<dbReference type="Proteomes" id="UP000568877">
    <property type="component" value="Unassembled WGS sequence"/>
</dbReference>
<dbReference type="GO" id="GO:0009279">
    <property type="term" value="C:cell outer membrane"/>
    <property type="evidence" value="ECO:0007669"/>
    <property type="project" value="TreeGrafter"/>
</dbReference>
<evidence type="ECO:0000256" key="4">
    <source>
        <dbReference type="SAM" id="Phobius"/>
    </source>
</evidence>
<dbReference type="PROSITE" id="PS50005">
    <property type="entry name" value="TPR"/>
    <property type="match status" value="2"/>
</dbReference>
<dbReference type="PROSITE" id="PS50293">
    <property type="entry name" value="TPR_REGION"/>
    <property type="match status" value="1"/>
</dbReference>
<dbReference type="Pfam" id="PF00515">
    <property type="entry name" value="TPR_1"/>
    <property type="match status" value="1"/>
</dbReference>
<keyword evidence="4" id="KW-1133">Transmembrane helix</keyword>
<dbReference type="Gene3D" id="1.25.40.10">
    <property type="entry name" value="Tetratricopeptide repeat domain"/>
    <property type="match status" value="1"/>
</dbReference>
<dbReference type="InterPro" id="IPR019734">
    <property type="entry name" value="TPR_rpt"/>
</dbReference>
<keyword evidence="4" id="KW-0812">Transmembrane</keyword>
<dbReference type="InterPro" id="IPR011990">
    <property type="entry name" value="TPR-like_helical_dom_sf"/>
</dbReference>
<reference evidence="5 6" key="1">
    <citation type="journal article" date="2020" name="Front. Microbiol.">
        <title>Single-cell genomics of novel Actinobacteria with the Wood-Ljungdahl pathway discovered in a serpentinizing system.</title>
        <authorList>
            <person name="Merino N."/>
            <person name="Kawai M."/>
            <person name="Boyd E.S."/>
            <person name="Colman D.R."/>
            <person name="McGlynn S.E."/>
            <person name="Nealson K.H."/>
            <person name="Kurokawa K."/>
            <person name="Hongoh Y."/>
        </authorList>
    </citation>
    <scope>NUCLEOTIDE SEQUENCE [LARGE SCALE GENOMIC DNA]</scope>
    <source>
        <strain evidence="5 6">S42</strain>
    </source>
</reference>
<dbReference type="PANTHER" id="PTHR44858:SF1">
    <property type="entry name" value="UDP-N-ACETYLGLUCOSAMINE--PEPTIDE N-ACETYLGLUCOSAMINYLTRANSFERASE SPINDLY-RELATED"/>
    <property type="match status" value="1"/>
</dbReference>
<proteinExistence type="predicted"/>
<dbReference type="SUPFAM" id="SSF48452">
    <property type="entry name" value="TPR-like"/>
    <property type="match status" value="1"/>
</dbReference>
<evidence type="ECO:0000313" key="6">
    <source>
        <dbReference type="Proteomes" id="UP000568877"/>
    </source>
</evidence>
<dbReference type="Pfam" id="PF13181">
    <property type="entry name" value="TPR_8"/>
    <property type="match status" value="1"/>
</dbReference>
<keyword evidence="4" id="KW-0472">Membrane</keyword>
<dbReference type="SMART" id="SM00028">
    <property type="entry name" value="TPR"/>
    <property type="match status" value="2"/>
</dbReference>
<sequence>MKKIRDRGYLALLRRAYVYLFLLLVLPLPFFMVNSLYLRRAGLYLVRGEYDKALSDYSQAIRVDPSNEGLYLTRANFYVQRKSYDLAMSNYDKAIQLNPKYYEA</sequence>
<name>A0A6V8PPR6_9ACTN</name>
<feature type="repeat" description="TPR" evidence="3">
    <location>
        <begin position="34"/>
        <end position="67"/>
    </location>
</feature>
<protein>
    <submittedName>
        <fullName evidence="5">Uncharacterized protein</fullName>
    </submittedName>
</protein>
<dbReference type="InterPro" id="IPR050498">
    <property type="entry name" value="Ycf3"/>
</dbReference>
<keyword evidence="1" id="KW-0677">Repeat</keyword>
<feature type="transmembrane region" description="Helical" evidence="4">
    <location>
        <begin position="16"/>
        <end position="38"/>
    </location>
</feature>